<accession>A0ABR3UCQ3</accession>
<name>A0ABR3UCQ3_9PLEO</name>
<evidence type="ECO:0000256" key="1">
    <source>
        <dbReference type="SAM" id="SignalP"/>
    </source>
</evidence>
<evidence type="ECO:0008006" key="4">
    <source>
        <dbReference type="Google" id="ProtNLM"/>
    </source>
</evidence>
<evidence type="ECO:0000313" key="3">
    <source>
        <dbReference type="Proteomes" id="UP001578633"/>
    </source>
</evidence>
<feature type="signal peptide" evidence="1">
    <location>
        <begin position="1"/>
        <end position="23"/>
    </location>
</feature>
<sequence>MVHFKPTSVLFAVAALITKNVAAEEAHALEVFPELKGTGPFDIAYADPETHKVVVEHIDEHGENALEKRTYQMSQDAIAKLLRKHNGYGFCNGFCPAYQPKKPVTETSLKTFTKFVTVTTSVVPAPTTITLTATGDAPADSTVLQTTTVSETAKETLTDAPVTVSDVQTVTITSAATTTVTQSTTLSFPSAPAPTFKARHVSPPWWLNGVAKNLICPACTKVWSAPPAKTVSVSTSTVSVTPTAKTVTQVIATTFTVTDLTTVTPTITATSTTTAMAFTTITSTTTETLCPQQTAGVDGISVIRPGTLKDGGNTQSPSECCLACFNDPQGCGQWAYFSRGSCYYSVPGTGSGTPSAQCPNGKVNGMLYTGSGPGAGGPGLCAP</sequence>
<proteinExistence type="predicted"/>
<keyword evidence="1" id="KW-0732">Signal</keyword>
<dbReference type="GeneID" id="96089049"/>
<feature type="chain" id="PRO_5047011733" description="Apple domain-containing protein" evidence="1">
    <location>
        <begin position="24"/>
        <end position="383"/>
    </location>
</feature>
<protein>
    <recommendedName>
        <fullName evidence="4">Apple domain-containing protein</fullName>
    </recommendedName>
</protein>
<organism evidence="2 3">
    <name type="scientific">Alternaria dauci</name>
    <dbReference type="NCBI Taxonomy" id="48095"/>
    <lineage>
        <taxon>Eukaryota</taxon>
        <taxon>Fungi</taxon>
        <taxon>Dikarya</taxon>
        <taxon>Ascomycota</taxon>
        <taxon>Pezizomycotina</taxon>
        <taxon>Dothideomycetes</taxon>
        <taxon>Pleosporomycetidae</taxon>
        <taxon>Pleosporales</taxon>
        <taxon>Pleosporineae</taxon>
        <taxon>Pleosporaceae</taxon>
        <taxon>Alternaria</taxon>
        <taxon>Alternaria sect. Porri</taxon>
    </lineage>
</organism>
<reference evidence="2 3" key="1">
    <citation type="submission" date="2024-09" db="EMBL/GenBank/DDBJ databases">
        <title>T2T genomes of carrot and Alternaria dauci and their utility for understanding host-pathogen interaction during carrot leaf blight disease.</title>
        <authorList>
            <person name="Liu W."/>
            <person name="Xu S."/>
            <person name="Ou C."/>
            <person name="Liu X."/>
            <person name="Zhuang F."/>
            <person name="Deng X.W."/>
        </authorList>
    </citation>
    <scope>NUCLEOTIDE SEQUENCE [LARGE SCALE GENOMIC DNA]</scope>
    <source>
        <strain evidence="2 3">A2016</strain>
    </source>
</reference>
<gene>
    <name evidence="2" type="ORF">ACET3X_008727</name>
</gene>
<dbReference type="EMBL" id="JBHGVX010000008">
    <property type="protein sequence ID" value="KAL1793745.1"/>
    <property type="molecule type" value="Genomic_DNA"/>
</dbReference>
<dbReference type="Proteomes" id="UP001578633">
    <property type="component" value="Chromosome 8"/>
</dbReference>
<dbReference type="RefSeq" id="XP_069304329.1">
    <property type="nucleotide sequence ID" value="XM_069454932.1"/>
</dbReference>
<comment type="caution">
    <text evidence="2">The sequence shown here is derived from an EMBL/GenBank/DDBJ whole genome shotgun (WGS) entry which is preliminary data.</text>
</comment>
<evidence type="ECO:0000313" key="2">
    <source>
        <dbReference type="EMBL" id="KAL1793745.1"/>
    </source>
</evidence>
<keyword evidence="3" id="KW-1185">Reference proteome</keyword>